<name>A0A1M5C380_9FIRM</name>
<proteinExistence type="predicted"/>
<protein>
    <submittedName>
        <fullName evidence="1">Uncharacterized protein</fullName>
    </submittedName>
</protein>
<sequence length="129" mass="14836">MPVFIMRNALFVVALSAFFAAVGLGVYTANKYFNDIVLPERPVYLFNLTEQESGVMQIELLGETLAADLPVAKDRADRCLRVAEQKWQEIKTNPLVNEQAARVKRVMREQWNAWMSSDKVRAVYQRIKE</sequence>
<dbReference type="STRING" id="1121429.SAMN02745133_02780"/>
<dbReference type="Proteomes" id="UP000184148">
    <property type="component" value="Unassembled WGS sequence"/>
</dbReference>
<evidence type="ECO:0000313" key="2">
    <source>
        <dbReference type="Proteomes" id="UP000184148"/>
    </source>
</evidence>
<dbReference type="EMBL" id="FQUY01000027">
    <property type="protein sequence ID" value="SHF48892.1"/>
    <property type="molecule type" value="Genomic_DNA"/>
</dbReference>
<evidence type="ECO:0000313" key="1">
    <source>
        <dbReference type="EMBL" id="SHF48892.1"/>
    </source>
</evidence>
<organism evidence="1 2">
    <name type="scientific">Desulforamulus putei DSM 12395</name>
    <dbReference type="NCBI Taxonomy" id="1121429"/>
    <lineage>
        <taxon>Bacteria</taxon>
        <taxon>Bacillati</taxon>
        <taxon>Bacillota</taxon>
        <taxon>Clostridia</taxon>
        <taxon>Eubacteriales</taxon>
        <taxon>Peptococcaceae</taxon>
        <taxon>Desulforamulus</taxon>
    </lineage>
</organism>
<gene>
    <name evidence="1" type="ORF">SAMN02745133_02780</name>
</gene>
<reference evidence="2" key="1">
    <citation type="submission" date="2016-11" db="EMBL/GenBank/DDBJ databases">
        <authorList>
            <person name="Varghese N."/>
            <person name="Submissions S."/>
        </authorList>
    </citation>
    <scope>NUCLEOTIDE SEQUENCE [LARGE SCALE GENOMIC DNA]</scope>
    <source>
        <strain evidence="2">DSM 12395</strain>
    </source>
</reference>
<accession>A0A1M5C380</accession>
<keyword evidence="2" id="KW-1185">Reference proteome</keyword>
<dbReference type="AlphaFoldDB" id="A0A1M5C380"/>